<evidence type="ECO:0000313" key="3">
    <source>
        <dbReference type="Proteomes" id="UP000800094"/>
    </source>
</evidence>
<evidence type="ECO:0008006" key="4">
    <source>
        <dbReference type="Google" id="ProtNLM"/>
    </source>
</evidence>
<sequence>MGTTISIFRLCSLLITLSARHLAVLSSWRQLQSASLSAYPLPALGASATRLRRPSLCRHLQRRGFKPGRAGGFADSSSPKYLQTIWHL</sequence>
<feature type="signal peptide" evidence="1">
    <location>
        <begin position="1"/>
        <end position="19"/>
    </location>
</feature>
<proteinExistence type="predicted"/>
<reference evidence="2" key="1">
    <citation type="journal article" date="2020" name="Stud. Mycol.">
        <title>101 Dothideomycetes genomes: a test case for predicting lifestyles and emergence of pathogens.</title>
        <authorList>
            <person name="Haridas S."/>
            <person name="Albert R."/>
            <person name="Binder M."/>
            <person name="Bloem J."/>
            <person name="Labutti K."/>
            <person name="Salamov A."/>
            <person name="Andreopoulos B."/>
            <person name="Baker S."/>
            <person name="Barry K."/>
            <person name="Bills G."/>
            <person name="Bluhm B."/>
            <person name="Cannon C."/>
            <person name="Castanera R."/>
            <person name="Culley D."/>
            <person name="Daum C."/>
            <person name="Ezra D."/>
            <person name="Gonzalez J."/>
            <person name="Henrissat B."/>
            <person name="Kuo A."/>
            <person name="Liang C."/>
            <person name="Lipzen A."/>
            <person name="Lutzoni F."/>
            <person name="Magnuson J."/>
            <person name="Mondo S."/>
            <person name="Nolan M."/>
            <person name="Ohm R."/>
            <person name="Pangilinan J."/>
            <person name="Park H.-J."/>
            <person name="Ramirez L."/>
            <person name="Alfaro M."/>
            <person name="Sun H."/>
            <person name="Tritt A."/>
            <person name="Yoshinaga Y."/>
            <person name="Zwiers L.-H."/>
            <person name="Turgeon B."/>
            <person name="Goodwin S."/>
            <person name="Spatafora J."/>
            <person name="Crous P."/>
            <person name="Grigoriev I."/>
        </authorList>
    </citation>
    <scope>NUCLEOTIDE SEQUENCE</scope>
    <source>
        <strain evidence="2">CBS 122368</strain>
    </source>
</reference>
<feature type="chain" id="PRO_5025422360" description="Secreted protein" evidence="1">
    <location>
        <begin position="20"/>
        <end position="88"/>
    </location>
</feature>
<evidence type="ECO:0000256" key="1">
    <source>
        <dbReference type="SAM" id="SignalP"/>
    </source>
</evidence>
<dbReference type="GeneID" id="54584900"/>
<evidence type="ECO:0000313" key="2">
    <source>
        <dbReference type="EMBL" id="KAF2246855.1"/>
    </source>
</evidence>
<dbReference type="EMBL" id="ML987198">
    <property type="protein sequence ID" value="KAF2246855.1"/>
    <property type="molecule type" value="Genomic_DNA"/>
</dbReference>
<keyword evidence="3" id="KW-1185">Reference proteome</keyword>
<protein>
    <recommendedName>
        <fullName evidence="4">Secreted protein</fullName>
    </recommendedName>
</protein>
<organism evidence="2 3">
    <name type="scientific">Trematosphaeria pertusa</name>
    <dbReference type="NCBI Taxonomy" id="390896"/>
    <lineage>
        <taxon>Eukaryota</taxon>
        <taxon>Fungi</taxon>
        <taxon>Dikarya</taxon>
        <taxon>Ascomycota</taxon>
        <taxon>Pezizomycotina</taxon>
        <taxon>Dothideomycetes</taxon>
        <taxon>Pleosporomycetidae</taxon>
        <taxon>Pleosporales</taxon>
        <taxon>Massarineae</taxon>
        <taxon>Trematosphaeriaceae</taxon>
        <taxon>Trematosphaeria</taxon>
    </lineage>
</organism>
<gene>
    <name evidence="2" type="ORF">BU26DRAFT_54081</name>
</gene>
<accession>A0A6A6I8H1</accession>
<dbReference type="Proteomes" id="UP000800094">
    <property type="component" value="Unassembled WGS sequence"/>
</dbReference>
<dbReference type="RefSeq" id="XP_033681859.1">
    <property type="nucleotide sequence ID" value="XM_033831570.1"/>
</dbReference>
<name>A0A6A6I8H1_9PLEO</name>
<keyword evidence="1" id="KW-0732">Signal</keyword>
<dbReference type="AlphaFoldDB" id="A0A6A6I8H1"/>